<protein>
    <submittedName>
        <fullName evidence="1">Uncharacterized protein</fullName>
    </submittedName>
</protein>
<comment type="caution">
    <text evidence="1">The sequence shown here is derived from an EMBL/GenBank/DDBJ whole genome shotgun (WGS) entry which is preliminary data.</text>
</comment>
<evidence type="ECO:0000313" key="2">
    <source>
        <dbReference type="Proteomes" id="UP000095767"/>
    </source>
</evidence>
<name>A0A1E5V7T5_9POAL</name>
<dbReference type="Proteomes" id="UP000095767">
    <property type="component" value="Unassembled WGS sequence"/>
</dbReference>
<dbReference type="EMBL" id="LWDX02048542">
    <property type="protein sequence ID" value="OEL21181.1"/>
    <property type="molecule type" value="Genomic_DNA"/>
</dbReference>
<sequence>MAKMVPRHSDYFVYKVNPHRSKLDLLPNPCPVRFSDSEVAVLSCGDGKYAVATLQLKLFSEFTFMLHLYRSKPDGDKPGSWTS</sequence>
<dbReference type="OrthoDB" id="665770at2759"/>
<reference evidence="1 2" key="1">
    <citation type="submission" date="2016-09" db="EMBL/GenBank/DDBJ databases">
        <title>The draft genome of Dichanthelium oligosanthes: A C3 panicoid grass species.</title>
        <authorList>
            <person name="Studer A.J."/>
            <person name="Schnable J.C."/>
            <person name="Brutnell T.P."/>
        </authorList>
    </citation>
    <scope>NUCLEOTIDE SEQUENCE [LARGE SCALE GENOMIC DNA]</scope>
    <source>
        <strain evidence="2">cv. Kellogg 1175</strain>
        <tissue evidence="1">Leaf</tissue>
    </source>
</reference>
<dbReference type="AlphaFoldDB" id="A0A1E5V7T5"/>
<organism evidence="1 2">
    <name type="scientific">Dichanthelium oligosanthes</name>
    <dbReference type="NCBI Taxonomy" id="888268"/>
    <lineage>
        <taxon>Eukaryota</taxon>
        <taxon>Viridiplantae</taxon>
        <taxon>Streptophyta</taxon>
        <taxon>Embryophyta</taxon>
        <taxon>Tracheophyta</taxon>
        <taxon>Spermatophyta</taxon>
        <taxon>Magnoliopsida</taxon>
        <taxon>Liliopsida</taxon>
        <taxon>Poales</taxon>
        <taxon>Poaceae</taxon>
        <taxon>PACMAD clade</taxon>
        <taxon>Panicoideae</taxon>
        <taxon>Panicodae</taxon>
        <taxon>Paniceae</taxon>
        <taxon>Dichantheliinae</taxon>
        <taxon>Dichanthelium</taxon>
    </lineage>
</organism>
<gene>
    <name evidence="1" type="ORF">BAE44_0017803</name>
</gene>
<accession>A0A1E5V7T5</accession>
<proteinExistence type="predicted"/>
<evidence type="ECO:0000313" key="1">
    <source>
        <dbReference type="EMBL" id="OEL21181.1"/>
    </source>
</evidence>
<keyword evidence="2" id="KW-1185">Reference proteome</keyword>